<dbReference type="Pfam" id="PF04734">
    <property type="entry name" value="Ceramidase_alk"/>
    <property type="match status" value="1"/>
</dbReference>
<feature type="compositionally biased region" description="Low complexity" evidence="9">
    <location>
        <begin position="735"/>
        <end position="762"/>
    </location>
</feature>
<organism evidence="12 13">
    <name type="scientific">Favolaschia claudopus</name>
    <dbReference type="NCBI Taxonomy" id="2862362"/>
    <lineage>
        <taxon>Eukaryota</taxon>
        <taxon>Fungi</taxon>
        <taxon>Dikarya</taxon>
        <taxon>Basidiomycota</taxon>
        <taxon>Agaricomycotina</taxon>
        <taxon>Agaricomycetes</taxon>
        <taxon>Agaricomycetidae</taxon>
        <taxon>Agaricales</taxon>
        <taxon>Marasmiineae</taxon>
        <taxon>Mycenaceae</taxon>
        <taxon>Favolaschia</taxon>
    </lineage>
</organism>
<feature type="binding site" evidence="8">
    <location>
        <position position="222"/>
    </location>
    <ligand>
        <name>Zn(2+)</name>
        <dbReference type="ChEBI" id="CHEBI:29105"/>
    </ligand>
</feature>
<evidence type="ECO:0000313" key="12">
    <source>
        <dbReference type="EMBL" id="KAK7046781.1"/>
    </source>
</evidence>
<dbReference type="SMART" id="SM00382">
    <property type="entry name" value="AAA"/>
    <property type="match status" value="2"/>
</dbReference>
<dbReference type="GO" id="GO:0017040">
    <property type="term" value="F:N-acylsphingosine amidohydrolase activity"/>
    <property type="evidence" value="ECO:0007669"/>
    <property type="project" value="UniProtKB-EC"/>
</dbReference>
<accession>A0AAW0D6K6</accession>
<feature type="active site" description="Nucleophile" evidence="7">
    <location>
        <position position="273"/>
    </location>
</feature>
<sequence length="1355" mass="145977">MRLVSFLVLSTTALNAAAQSQYLLGLGVADITGPVVETNMMGYASLGQTDTGLHQRQRARAFIVGETATTANRVIFVNADIAMGDSGIRRAILAGLASKYGSLYTAQNVAISSTHQHSGVGGYLENVLPQVTSLGFVPQTYNAIVQGVLLAIDRAHASLAPGSLSVGNTSVTGGNLNRSPTAYLANPAAERALYVNEGGDQDKTMSLVSFGNRGFLSFFPVHGTSLYENNTLVSSDNKGMAAYLYESSVEPSAMPGNQTFVAGFAQSNVGDTSPNTLGAFCESPGQPYDGMPCQANTSTCGGTVEDCHGRGPGFRLDSSGFHSNEMIAQIQVDAAKTILGKTRSSVTGTVRSVHVYLDMANHTFTLPNGTTAQTCPAAMGFSFAGGTTDGPGAFDFVQGDNSTSQNPFWEIVKSFVTPVPSAAQVACQAPKPILLNTGYADQPYPWSPSTVDIQMLKVGNFVMIIVPGELTTMAGRRLRNAVRAKLISAGVLDNSAYVVVAGPANTYAHYITTREEYAIQRYEGASTIYGQYTLEAYIDKYTSLVPFLANTASGTPVSDAAPPELTSKAISLQTGVVFDSAPSGKSFGQVLIDVITNSAYHAGNTVLAQFVGANPRNNLRLEGTFLSVDQLVGGAWKMVKTDSHPSTIYQWARTNTFLGTSSVNISWYETRFPSKTSANSIPGRSNPALLGPPPTSLFRLGAMSLHQYFFFFSPTLTMPPSASKQKRLAEKAAKKAAAGGAEGSTSGTPTSGTPNGSSTNTPLTSMSAATSQEDLAITSMAKLKMDTDRSAAGVLVSDVKGRDIKMDAYTLSFHGRLLIENAEIALNYGQRYGLLGANGSGKSTLLQSIAARDIDIPPHIDIYLVSGEAEPSEVNAVDFIVASAKQKVAKLEQHIEELSIADEVDDLALEAAYEQLEEMDPSTFEVKAGSILHGLGFSPTMMKKPTKDMSGGWRMRVALARALFVKPHLLLLDEPTNHLDLGAVVWLEAYLSTYNHILVITSHSQDFMDSVCTNVMDLTNKKKLVYYTGNYSTYVRTRQENEVNQMKAYHKQQEEIAHIKQFIASAGTYANLVRQAKSKQKIIDKMEAAGLIEKIEVGKPLRFNFEDIKKLPPPIIAFDTVAFSYSGKKEDYLYKNLSFGIDMDSRVAILGANGTGKSTLLHLITGALQPSEGTVSKHAALKLAKYSQHSADQLPYDSSPIEYFQRLFSQRFPEIDLQGWRSQLGRFGLSGAHQTAPIKQLSDGLRNRVVFAQLAMEHPHILLLDEPTNHLDMESIDALASAIKEFEGGVVIVSHDFRLISQVAEELWEVADRTIKNLTKADISIIDYKKNLVKQSNAAIEKAKLFSKTAPKGRA</sequence>
<dbReference type="InterPro" id="IPR003593">
    <property type="entry name" value="AAA+_ATPase"/>
</dbReference>
<dbReference type="EC" id="3.5.1.23" evidence="2"/>
<dbReference type="Pfam" id="PF00005">
    <property type="entry name" value="ABC_tran"/>
    <property type="match status" value="2"/>
</dbReference>
<protein>
    <recommendedName>
        <fullName evidence="2">ceramidase</fullName>
        <ecNumber evidence="2">3.5.1.23</ecNumber>
    </recommendedName>
</protein>
<dbReference type="InterPro" id="IPR027417">
    <property type="entry name" value="P-loop_NTPase"/>
</dbReference>
<dbReference type="InterPro" id="IPR032781">
    <property type="entry name" value="ABC_tran_Xtn"/>
</dbReference>
<keyword evidence="8" id="KW-0862">Zinc</keyword>
<name>A0AAW0D6K6_9AGAR</name>
<dbReference type="GO" id="GO:0005524">
    <property type="term" value="F:ATP binding"/>
    <property type="evidence" value="ECO:0007669"/>
    <property type="project" value="UniProtKB-KW"/>
</dbReference>
<dbReference type="GO" id="GO:0046512">
    <property type="term" value="P:sphingosine biosynthetic process"/>
    <property type="evidence" value="ECO:0007669"/>
    <property type="project" value="TreeGrafter"/>
</dbReference>
<dbReference type="GO" id="GO:0046514">
    <property type="term" value="P:ceramide catabolic process"/>
    <property type="evidence" value="ECO:0007669"/>
    <property type="project" value="InterPro"/>
</dbReference>
<gene>
    <name evidence="12" type="ORF">R3P38DRAFT_3388494</name>
</gene>
<keyword evidence="10" id="KW-0732">Signal</keyword>
<keyword evidence="3" id="KW-0677">Repeat</keyword>
<comment type="caution">
    <text evidence="12">The sequence shown here is derived from an EMBL/GenBank/DDBJ whole genome shotgun (WGS) entry which is preliminary data.</text>
</comment>
<dbReference type="Pfam" id="PF17048">
    <property type="entry name" value="Ceramidse_alk_C"/>
    <property type="match status" value="1"/>
</dbReference>
<evidence type="ECO:0000256" key="7">
    <source>
        <dbReference type="PIRSR" id="PIRSR606823-1"/>
    </source>
</evidence>
<keyword evidence="4" id="KW-0547">Nucleotide-binding</keyword>
<evidence type="ECO:0000259" key="11">
    <source>
        <dbReference type="PROSITE" id="PS50893"/>
    </source>
</evidence>
<dbReference type="InterPro" id="IPR017871">
    <property type="entry name" value="ABC_transporter-like_CS"/>
</dbReference>
<dbReference type="PANTHER" id="PTHR12670">
    <property type="entry name" value="CERAMIDASE"/>
    <property type="match status" value="1"/>
</dbReference>
<evidence type="ECO:0000256" key="1">
    <source>
        <dbReference type="ARBA" id="ARBA00009835"/>
    </source>
</evidence>
<evidence type="ECO:0000256" key="4">
    <source>
        <dbReference type="ARBA" id="ARBA00022741"/>
    </source>
</evidence>
<comment type="similarity">
    <text evidence="1">Belongs to the neutral ceramidase family.</text>
</comment>
<dbReference type="PROSITE" id="PS50893">
    <property type="entry name" value="ABC_TRANSPORTER_2"/>
    <property type="match status" value="2"/>
</dbReference>
<dbReference type="Gene3D" id="3.40.50.300">
    <property type="entry name" value="P-loop containing nucleotide triphosphate hydrolases"/>
    <property type="match status" value="2"/>
</dbReference>
<feature type="domain" description="ABC transporter" evidence="11">
    <location>
        <begin position="1116"/>
        <end position="1337"/>
    </location>
</feature>
<keyword evidence="5" id="KW-0378">Hydrolase</keyword>
<dbReference type="GO" id="GO:0042759">
    <property type="term" value="P:long-chain fatty acid biosynthetic process"/>
    <property type="evidence" value="ECO:0007669"/>
    <property type="project" value="TreeGrafter"/>
</dbReference>
<keyword evidence="6" id="KW-0067">ATP-binding</keyword>
<feature type="domain" description="ABC transporter" evidence="11">
    <location>
        <begin position="799"/>
        <end position="1055"/>
    </location>
</feature>
<dbReference type="InterPro" id="IPR031331">
    <property type="entry name" value="NEUT/ALK_ceramidase_C"/>
</dbReference>
<dbReference type="GO" id="GO:0046872">
    <property type="term" value="F:metal ion binding"/>
    <property type="evidence" value="ECO:0007669"/>
    <property type="project" value="UniProtKB-KW"/>
</dbReference>
<dbReference type="GO" id="GO:0016887">
    <property type="term" value="F:ATP hydrolysis activity"/>
    <property type="evidence" value="ECO:0007669"/>
    <property type="project" value="InterPro"/>
</dbReference>
<evidence type="ECO:0000256" key="6">
    <source>
        <dbReference type="ARBA" id="ARBA00022840"/>
    </source>
</evidence>
<dbReference type="SUPFAM" id="SSF52540">
    <property type="entry name" value="P-loop containing nucleoside triphosphate hydrolases"/>
    <property type="match status" value="2"/>
</dbReference>
<feature type="signal peptide" evidence="10">
    <location>
        <begin position="1"/>
        <end position="18"/>
    </location>
</feature>
<dbReference type="InterPro" id="IPR003439">
    <property type="entry name" value="ABC_transporter-like_ATP-bd"/>
</dbReference>
<proteinExistence type="inferred from homology"/>
<evidence type="ECO:0000256" key="10">
    <source>
        <dbReference type="SAM" id="SignalP"/>
    </source>
</evidence>
<feature type="binding site" evidence="8">
    <location>
        <position position="510"/>
    </location>
    <ligand>
        <name>Zn(2+)</name>
        <dbReference type="ChEBI" id="CHEBI:29105"/>
    </ligand>
</feature>
<keyword evidence="13" id="KW-1185">Reference proteome</keyword>
<evidence type="ECO:0000256" key="5">
    <source>
        <dbReference type="ARBA" id="ARBA00022801"/>
    </source>
</evidence>
<dbReference type="InterPro" id="IPR031329">
    <property type="entry name" value="NEUT/ALK_ceramidase_N"/>
</dbReference>
<dbReference type="GO" id="GO:0016020">
    <property type="term" value="C:membrane"/>
    <property type="evidence" value="ECO:0007669"/>
    <property type="project" value="GOC"/>
</dbReference>
<keyword evidence="8" id="KW-0479">Metal-binding</keyword>
<feature type="chain" id="PRO_5043497217" description="ceramidase" evidence="10">
    <location>
        <begin position="19"/>
        <end position="1355"/>
    </location>
</feature>
<dbReference type="GO" id="GO:0005576">
    <property type="term" value="C:extracellular region"/>
    <property type="evidence" value="ECO:0007669"/>
    <property type="project" value="TreeGrafter"/>
</dbReference>
<feature type="binding site" evidence="8">
    <location>
        <position position="115"/>
    </location>
    <ligand>
        <name>Zn(2+)</name>
        <dbReference type="ChEBI" id="CHEBI:29105"/>
    </ligand>
</feature>
<evidence type="ECO:0000256" key="8">
    <source>
        <dbReference type="PIRSR" id="PIRSR606823-2"/>
    </source>
</evidence>
<comment type="cofactor">
    <cofactor evidence="8">
        <name>Zn(2+)</name>
        <dbReference type="ChEBI" id="CHEBI:29105"/>
    </cofactor>
    <text evidence="8">Binds 1 zinc ion per subunit.</text>
</comment>
<dbReference type="Pfam" id="PF12848">
    <property type="entry name" value="ABC_tran_Xtn"/>
    <property type="match status" value="1"/>
</dbReference>
<evidence type="ECO:0000256" key="9">
    <source>
        <dbReference type="SAM" id="MobiDB-lite"/>
    </source>
</evidence>
<dbReference type="EMBL" id="JAWWNJ010000010">
    <property type="protein sequence ID" value="KAK7046781.1"/>
    <property type="molecule type" value="Genomic_DNA"/>
</dbReference>
<dbReference type="InterPro" id="IPR038445">
    <property type="entry name" value="NCDase_C_sf"/>
</dbReference>
<dbReference type="Proteomes" id="UP001362999">
    <property type="component" value="Unassembled WGS sequence"/>
</dbReference>
<dbReference type="FunFam" id="3.40.50.300:FF:000618">
    <property type="entry name" value="ATP-binding cassette (ABC) transporter, putative"/>
    <property type="match status" value="1"/>
</dbReference>
<evidence type="ECO:0000313" key="13">
    <source>
        <dbReference type="Proteomes" id="UP001362999"/>
    </source>
</evidence>
<dbReference type="Gene3D" id="2.60.40.2300">
    <property type="entry name" value="Neutral/alkaline non-lysosomal ceramidase, C-terminal domain"/>
    <property type="match status" value="1"/>
</dbReference>
<evidence type="ECO:0000256" key="3">
    <source>
        <dbReference type="ARBA" id="ARBA00022737"/>
    </source>
</evidence>
<feature type="region of interest" description="Disordered" evidence="9">
    <location>
        <begin position="722"/>
        <end position="769"/>
    </location>
</feature>
<dbReference type="InterPro" id="IPR006823">
    <property type="entry name" value="Ceramidase_alk"/>
</dbReference>
<dbReference type="CDD" id="cd03221">
    <property type="entry name" value="ABCF_EF-3"/>
    <property type="match status" value="2"/>
</dbReference>
<dbReference type="PANTHER" id="PTHR12670:SF1">
    <property type="entry name" value="NEUTRAL CERAMIDASE"/>
    <property type="match status" value="1"/>
</dbReference>
<dbReference type="FunFam" id="3.40.50.300:FF:000104">
    <property type="entry name" value="ATP-binding cassette sub-family F member 3"/>
    <property type="match status" value="1"/>
</dbReference>
<evidence type="ECO:0000256" key="2">
    <source>
        <dbReference type="ARBA" id="ARBA00011891"/>
    </source>
</evidence>
<reference evidence="12 13" key="1">
    <citation type="journal article" date="2024" name="J Genomics">
        <title>Draft genome sequencing and assembly of Favolaschia claudopus CIRM-BRFM 2984 isolated from oak limbs.</title>
        <authorList>
            <person name="Navarro D."/>
            <person name="Drula E."/>
            <person name="Chaduli D."/>
            <person name="Cazenave R."/>
            <person name="Ahrendt S."/>
            <person name="Wang J."/>
            <person name="Lipzen A."/>
            <person name="Daum C."/>
            <person name="Barry K."/>
            <person name="Grigoriev I.V."/>
            <person name="Favel A."/>
            <person name="Rosso M.N."/>
            <person name="Martin F."/>
        </authorList>
    </citation>
    <scope>NUCLEOTIDE SEQUENCE [LARGE SCALE GENOMIC DNA]</scope>
    <source>
        <strain evidence="12 13">CIRM-BRFM 2984</strain>
    </source>
</reference>
<feature type="binding site" evidence="8">
    <location>
        <position position="469"/>
    </location>
    <ligand>
        <name>Zn(2+)</name>
        <dbReference type="ChEBI" id="CHEBI:29105"/>
    </ligand>
</feature>
<dbReference type="PROSITE" id="PS00211">
    <property type="entry name" value="ABC_TRANSPORTER_1"/>
    <property type="match status" value="1"/>
</dbReference>